<protein>
    <submittedName>
        <fullName evidence="2">Uncharacterized protein</fullName>
    </submittedName>
</protein>
<gene>
    <name evidence="2" type="ORF">SAMN05444392_10169</name>
</gene>
<dbReference type="EMBL" id="FQVL01000001">
    <property type="protein sequence ID" value="SHE33954.1"/>
    <property type="molecule type" value="Genomic_DNA"/>
</dbReference>
<reference evidence="2 3" key="1">
    <citation type="submission" date="2016-11" db="EMBL/GenBank/DDBJ databases">
        <authorList>
            <person name="Jaros S."/>
            <person name="Januszkiewicz K."/>
            <person name="Wedrychowicz H."/>
        </authorList>
    </citation>
    <scope>NUCLEOTIDE SEQUENCE [LARGE SCALE GENOMIC DNA]</scope>
    <source>
        <strain evidence="2 3">DSM 44666</strain>
    </source>
</reference>
<keyword evidence="3" id="KW-1185">Reference proteome</keyword>
<sequence>MLDGLVLELRGELAEDTYKQMKNVNQSFLTIEHNQRITMISKQNILYIHFVRATEVEEIERKINEKWQLIFDEIKLEEKVDPQSEIEWFAEGLKTYIRLGEGEWELISEDPKVAKWMFEIDQLDEKMERLKEKEDKDDLS</sequence>
<proteinExistence type="predicted"/>
<evidence type="ECO:0000313" key="2">
    <source>
        <dbReference type="EMBL" id="SHE33954.1"/>
    </source>
</evidence>
<keyword evidence="1" id="KW-0175">Coiled coil</keyword>
<organism evidence="2 3">
    <name type="scientific">Seinonella peptonophila</name>
    <dbReference type="NCBI Taxonomy" id="112248"/>
    <lineage>
        <taxon>Bacteria</taxon>
        <taxon>Bacillati</taxon>
        <taxon>Bacillota</taxon>
        <taxon>Bacilli</taxon>
        <taxon>Bacillales</taxon>
        <taxon>Thermoactinomycetaceae</taxon>
        <taxon>Seinonella</taxon>
    </lineage>
</organism>
<dbReference type="AlphaFoldDB" id="A0A1M4SNU3"/>
<evidence type="ECO:0000256" key="1">
    <source>
        <dbReference type="SAM" id="Coils"/>
    </source>
</evidence>
<name>A0A1M4SNU3_9BACL</name>
<dbReference type="Proteomes" id="UP000184476">
    <property type="component" value="Unassembled WGS sequence"/>
</dbReference>
<feature type="coiled-coil region" evidence="1">
    <location>
        <begin position="113"/>
        <end position="140"/>
    </location>
</feature>
<evidence type="ECO:0000313" key="3">
    <source>
        <dbReference type="Proteomes" id="UP000184476"/>
    </source>
</evidence>
<accession>A0A1M4SNU3</accession>